<evidence type="ECO:0000313" key="8">
    <source>
        <dbReference type="Proteomes" id="UP000543804"/>
    </source>
</evidence>
<evidence type="ECO:0000256" key="6">
    <source>
        <dbReference type="RuleBase" id="RU363041"/>
    </source>
</evidence>
<dbReference type="Pfam" id="PF01925">
    <property type="entry name" value="TauE"/>
    <property type="match status" value="1"/>
</dbReference>
<keyword evidence="6" id="KW-1003">Cell membrane</keyword>
<comment type="subcellular location">
    <subcellularLocation>
        <location evidence="6">Cell membrane</location>
        <topology evidence="6">Multi-pass membrane protein</topology>
    </subcellularLocation>
    <subcellularLocation>
        <location evidence="1">Membrane</location>
        <topology evidence="1">Multi-pass membrane protein</topology>
    </subcellularLocation>
</comment>
<proteinExistence type="inferred from homology"/>
<evidence type="ECO:0000313" key="7">
    <source>
        <dbReference type="EMBL" id="NMD98750.1"/>
    </source>
</evidence>
<keyword evidence="3 6" id="KW-0812">Transmembrane</keyword>
<evidence type="ECO:0000256" key="4">
    <source>
        <dbReference type="ARBA" id="ARBA00022989"/>
    </source>
</evidence>
<dbReference type="InterPro" id="IPR051598">
    <property type="entry name" value="TSUP/Inactive_protease-like"/>
</dbReference>
<sequence length="265" mass="28127">MILQILLFLLLGIGVGTFGTLVGIGGGLICVPVFILFLSEGGVYPYFHSAAQITGTSLVVVMANALSGTAAYIRQKRVLFRAAVPFALATLPGAILGSYIVDDFSGPMLDFYFGIFLLLMALLMGWNATHSHRAEVTEVGPDFQFNQWIGIGASFFVGFLSSIFGIGGGVVHVPLMIYLLGFPVHVATATSHFVLACSSLFGVISHFLLHHIVWLPAICISLGAAIGAQLGARISQKMKSKVILVLLSCAMFALGLRLIALGNTH</sequence>
<reference evidence="7 8" key="1">
    <citation type="submission" date="2020-04" db="EMBL/GenBank/DDBJ databases">
        <authorList>
            <person name="Hitch T.C.A."/>
            <person name="Wylensek D."/>
            <person name="Clavel T."/>
        </authorList>
    </citation>
    <scope>NUCLEOTIDE SEQUENCE [LARGE SCALE GENOMIC DNA]</scope>
    <source>
        <strain evidence="7 8">PG-130-P53-12</strain>
    </source>
</reference>
<feature type="transmembrane region" description="Helical" evidence="6">
    <location>
        <begin position="6"/>
        <end position="38"/>
    </location>
</feature>
<dbReference type="InterPro" id="IPR002781">
    <property type="entry name" value="TM_pro_TauE-like"/>
</dbReference>
<name>A0A848B3I8_9FIRM</name>
<dbReference type="AlphaFoldDB" id="A0A848B3I8"/>
<feature type="transmembrane region" description="Helical" evidence="6">
    <location>
        <begin position="50"/>
        <end position="73"/>
    </location>
</feature>
<feature type="transmembrane region" description="Helical" evidence="6">
    <location>
        <begin position="148"/>
        <end position="171"/>
    </location>
</feature>
<feature type="transmembrane region" description="Helical" evidence="6">
    <location>
        <begin position="108"/>
        <end position="128"/>
    </location>
</feature>
<evidence type="ECO:0000256" key="3">
    <source>
        <dbReference type="ARBA" id="ARBA00022692"/>
    </source>
</evidence>
<feature type="transmembrane region" description="Helical" evidence="6">
    <location>
        <begin position="242"/>
        <end position="260"/>
    </location>
</feature>
<dbReference type="GO" id="GO:0005886">
    <property type="term" value="C:plasma membrane"/>
    <property type="evidence" value="ECO:0007669"/>
    <property type="project" value="UniProtKB-SubCell"/>
</dbReference>
<comment type="similarity">
    <text evidence="2 6">Belongs to the 4-toluene sulfonate uptake permease (TSUP) (TC 2.A.102) family.</text>
</comment>
<feature type="transmembrane region" description="Helical" evidence="6">
    <location>
        <begin position="79"/>
        <end position="101"/>
    </location>
</feature>
<keyword evidence="8" id="KW-1185">Reference proteome</keyword>
<gene>
    <name evidence="7" type="ORF">HF878_04520</name>
</gene>
<dbReference type="PANTHER" id="PTHR43701">
    <property type="entry name" value="MEMBRANE TRANSPORTER PROTEIN MJ0441-RELATED"/>
    <property type="match status" value="1"/>
</dbReference>
<dbReference type="PANTHER" id="PTHR43701:SF2">
    <property type="entry name" value="MEMBRANE TRANSPORTER PROTEIN YJNA-RELATED"/>
    <property type="match status" value="1"/>
</dbReference>
<feature type="transmembrane region" description="Helical" evidence="6">
    <location>
        <begin position="178"/>
        <end position="201"/>
    </location>
</feature>
<accession>A0A848B3I8</accession>
<organism evidence="7 8">
    <name type="scientific">Selenomonas bovis</name>
    <dbReference type="NCBI Taxonomy" id="416586"/>
    <lineage>
        <taxon>Bacteria</taxon>
        <taxon>Bacillati</taxon>
        <taxon>Bacillota</taxon>
        <taxon>Negativicutes</taxon>
        <taxon>Selenomonadales</taxon>
        <taxon>Selenomonadaceae</taxon>
        <taxon>Selenomonas</taxon>
    </lineage>
</organism>
<keyword evidence="5 6" id="KW-0472">Membrane</keyword>
<feature type="transmembrane region" description="Helical" evidence="6">
    <location>
        <begin position="207"/>
        <end position="230"/>
    </location>
</feature>
<dbReference type="EMBL" id="JABAFA010000010">
    <property type="protein sequence ID" value="NMD98750.1"/>
    <property type="molecule type" value="Genomic_DNA"/>
</dbReference>
<evidence type="ECO:0000256" key="2">
    <source>
        <dbReference type="ARBA" id="ARBA00009142"/>
    </source>
</evidence>
<dbReference type="RefSeq" id="WP_170077325.1">
    <property type="nucleotide sequence ID" value="NZ_JABAFA010000010.1"/>
</dbReference>
<keyword evidence="4 6" id="KW-1133">Transmembrane helix</keyword>
<evidence type="ECO:0000256" key="5">
    <source>
        <dbReference type="ARBA" id="ARBA00023136"/>
    </source>
</evidence>
<evidence type="ECO:0000256" key="1">
    <source>
        <dbReference type="ARBA" id="ARBA00004141"/>
    </source>
</evidence>
<dbReference type="Proteomes" id="UP000543804">
    <property type="component" value="Unassembled WGS sequence"/>
</dbReference>
<comment type="caution">
    <text evidence="7">The sequence shown here is derived from an EMBL/GenBank/DDBJ whole genome shotgun (WGS) entry which is preliminary data.</text>
</comment>
<protein>
    <recommendedName>
        <fullName evidence="6">Probable membrane transporter protein</fullName>
    </recommendedName>
</protein>